<evidence type="ECO:0000256" key="4">
    <source>
        <dbReference type="ARBA" id="ARBA00022989"/>
    </source>
</evidence>
<keyword evidence="3 7" id="KW-0812">Transmembrane</keyword>
<dbReference type="STRING" id="1855383.SAMN05216548_10992"/>
<evidence type="ECO:0000256" key="3">
    <source>
        <dbReference type="ARBA" id="ARBA00022692"/>
    </source>
</evidence>
<proteinExistence type="predicted"/>
<feature type="transmembrane region" description="Helical" evidence="7">
    <location>
        <begin position="216"/>
        <end position="235"/>
    </location>
</feature>
<feature type="transmembrane region" description="Helical" evidence="7">
    <location>
        <begin position="93"/>
        <end position="112"/>
    </location>
</feature>
<dbReference type="EMBL" id="FOFG01000009">
    <property type="protein sequence ID" value="SEQ94532.1"/>
    <property type="molecule type" value="Genomic_DNA"/>
</dbReference>
<evidence type="ECO:0000256" key="5">
    <source>
        <dbReference type="ARBA" id="ARBA00023136"/>
    </source>
</evidence>
<sequence length="355" mass="37686">MPKAPFNAWLVPAGRLLLLLGLCFLIAGPWVCSIPQLQLLTQFLSLLVIAIMWNLLAGYADIVSVGQHAFVGIGAYAFFGFAVFAGFSPYLALLAGGATALVFAVPVMLIIFRLRAAYLAVGSWVVAETLMLGAGKLTAFGGGSGVSMPVSVVRSLGVQPALRYSHIYWLALAVAAVALATTWLLMRSRIGLGLTAMRDNEEGAGSVGVNLIRSRILCFLWTAPFLGLAGGIITLQKLRVAPPASFSITDWTVYVIFIVVIGGIGSFEGPIIGTVVFFLIRQYLAEIGVWHFIILGMLSIGVIMVEPRGLWGILRRVVPGDLIPVSHRPPARPLAGSDSAPSGTHLKEPHSTPAG</sequence>
<dbReference type="InterPro" id="IPR001851">
    <property type="entry name" value="ABC_transp_permease"/>
</dbReference>
<feature type="transmembrane region" description="Helical" evidence="7">
    <location>
        <begin position="166"/>
        <end position="186"/>
    </location>
</feature>
<evidence type="ECO:0000313" key="9">
    <source>
        <dbReference type="Proteomes" id="UP000199647"/>
    </source>
</evidence>
<feature type="transmembrane region" description="Helical" evidence="7">
    <location>
        <begin position="124"/>
        <end position="146"/>
    </location>
</feature>
<organism evidence="8 9">
    <name type="scientific">Faunimonas pinastri</name>
    <dbReference type="NCBI Taxonomy" id="1855383"/>
    <lineage>
        <taxon>Bacteria</taxon>
        <taxon>Pseudomonadati</taxon>
        <taxon>Pseudomonadota</taxon>
        <taxon>Alphaproteobacteria</taxon>
        <taxon>Hyphomicrobiales</taxon>
        <taxon>Afifellaceae</taxon>
        <taxon>Faunimonas</taxon>
    </lineage>
</organism>
<keyword evidence="2" id="KW-1003">Cell membrane</keyword>
<name>A0A1H9K638_9HYPH</name>
<dbReference type="InterPro" id="IPR043428">
    <property type="entry name" value="LivM-like"/>
</dbReference>
<dbReference type="PANTHER" id="PTHR30482:SF17">
    <property type="entry name" value="ABC TRANSPORTER ATP-BINDING PROTEIN"/>
    <property type="match status" value="1"/>
</dbReference>
<feature type="transmembrane region" description="Helical" evidence="7">
    <location>
        <begin position="43"/>
        <end position="62"/>
    </location>
</feature>
<evidence type="ECO:0000313" key="8">
    <source>
        <dbReference type="EMBL" id="SEQ94532.1"/>
    </source>
</evidence>
<keyword evidence="5 7" id="KW-0472">Membrane</keyword>
<feature type="compositionally biased region" description="Basic and acidic residues" evidence="6">
    <location>
        <begin position="345"/>
        <end position="355"/>
    </location>
</feature>
<feature type="transmembrane region" description="Helical" evidence="7">
    <location>
        <begin position="287"/>
        <end position="305"/>
    </location>
</feature>
<feature type="transmembrane region" description="Helical" evidence="7">
    <location>
        <begin position="255"/>
        <end position="280"/>
    </location>
</feature>
<feature type="region of interest" description="Disordered" evidence="6">
    <location>
        <begin position="329"/>
        <end position="355"/>
    </location>
</feature>
<dbReference type="GO" id="GO:0015658">
    <property type="term" value="F:branched-chain amino acid transmembrane transporter activity"/>
    <property type="evidence" value="ECO:0007669"/>
    <property type="project" value="InterPro"/>
</dbReference>
<evidence type="ECO:0000256" key="1">
    <source>
        <dbReference type="ARBA" id="ARBA00004651"/>
    </source>
</evidence>
<dbReference type="Proteomes" id="UP000199647">
    <property type="component" value="Unassembled WGS sequence"/>
</dbReference>
<dbReference type="GO" id="GO:0005886">
    <property type="term" value="C:plasma membrane"/>
    <property type="evidence" value="ECO:0007669"/>
    <property type="project" value="UniProtKB-SubCell"/>
</dbReference>
<dbReference type="PANTHER" id="PTHR30482">
    <property type="entry name" value="HIGH-AFFINITY BRANCHED-CHAIN AMINO ACID TRANSPORT SYSTEM PERMEASE"/>
    <property type="match status" value="1"/>
</dbReference>
<comment type="subcellular location">
    <subcellularLocation>
        <location evidence="1">Cell membrane</location>
        <topology evidence="1">Multi-pass membrane protein</topology>
    </subcellularLocation>
</comment>
<keyword evidence="9" id="KW-1185">Reference proteome</keyword>
<dbReference type="AlphaFoldDB" id="A0A1H9K638"/>
<evidence type="ECO:0000256" key="2">
    <source>
        <dbReference type="ARBA" id="ARBA00022475"/>
    </source>
</evidence>
<keyword evidence="4 7" id="KW-1133">Transmembrane helix</keyword>
<evidence type="ECO:0000256" key="6">
    <source>
        <dbReference type="SAM" id="MobiDB-lite"/>
    </source>
</evidence>
<gene>
    <name evidence="8" type="ORF">SAMN05216548_10992</name>
</gene>
<dbReference type="CDD" id="cd06581">
    <property type="entry name" value="TM_PBP1_LivM_like"/>
    <property type="match status" value="1"/>
</dbReference>
<dbReference type="Pfam" id="PF02653">
    <property type="entry name" value="BPD_transp_2"/>
    <property type="match status" value="1"/>
</dbReference>
<reference evidence="8 9" key="1">
    <citation type="submission" date="2016-10" db="EMBL/GenBank/DDBJ databases">
        <authorList>
            <person name="de Groot N.N."/>
        </authorList>
    </citation>
    <scope>NUCLEOTIDE SEQUENCE [LARGE SCALE GENOMIC DNA]</scope>
    <source>
        <strain evidence="8 9">A52C2</strain>
    </source>
</reference>
<protein>
    <submittedName>
        <fullName evidence="8">Branched-chain amino acid transport system permease protein</fullName>
    </submittedName>
</protein>
<feature type="transmembrane region" description="Helical" evidence="7">
    <location>
        <begin position="69"/>
        <end position="87"/>
    </location>
</feature>
<accession>A0A1H9K638</accession>
<evidence type="ECO:0000256" key="7">
    <source>
        <dbReference type="SAM" id="Phobius"/>
    </source>
</evidence>